<evidence type="ECO:0000313" key="5">
    <source>
        <dbReference type="Proteomes" id="UP001187415"/>
    </source>
</evidence>
<feature type="coiled-coil region" evidence="2">
    <location>
        <begin position="61"/>
        <end position="88"/>
    </location>
</feature>
<keyword evidence="5" id="KW-1185">Reference proteome</keyword>
<sequence>MAAPQKKAEHFKQVKDSPVEHMNSIQSSIEKLLSFSKDDTTETEMMQSRINEQSSLIGILKQRQRSEASKTNEEVKHLTEKYTKEEKEYRVKLADCQTKILEQTTQHQAKEASLLDQLHHAQQQQKYALEMCKDLKRKMQKAEEEHVLKEIKMNENITRLTKEKDKFLSLSMERGMMMQEKQEEIQQFLKKLEDEKKARIEAQQRFEQEAEAVNADIKVKSLQSALEESMTKYNKLTMDFEAFKEHSANLLKQERELNKKLRHFTG</sequence>
<comment type="caution">
    <text evidence="4">The sequence shown here is derived from an EMBL/GenBank/DDBJ whole genome shotgun (WGS) entry which is preliminary data.</text>
</comment>
<evidence type="ECO:0000256" key="1">
    <source>
        <dbReference type="ARBA" id="ARBA00023054"/>
    </source>
</evidence>
<feature type="region of interest" description="Disordered" evidence="3">
    <location>
        <begin position="1"/>
        <end position="21"/>
    </location>
</feature>
<dbReference type="PANTHER" id="PTHR34768">
    <property type="entry name" value="COILED-COIL DOMAIN-CONTAINING PROTEIN 89"/>
    <property type="match status" value="1"/>
</dbReference>
<gene>
    <name evidence="4" type="ORF">Q5P01_013507</name>
</gene>
<accession>A0AA88MMM5</accession>
<evidence type="ECO:0000256" key="3">
    <source>
        <dbReference type="SAM" id="MobiDB-lite"/>
    </source>
</evidence>
<reference evidence="4" key="1">
    <citation type="submission" date="2023-07" db="EMBL/GenBank/DDBJ databases">
        <title>Chromosome-level Genome Assembly of Striped Snakehead (Channa striata).</title>
        <authorList>
            <person name="Liu H."/>
        </authorList>
    </citation>
    <scope>NUCLEOTIDE SEQUENCE</scope>
    <source>
        <strain evidence="4">Gz</strain>
        <tissue evidence="4">Muscle</tissue>
    </source>
</reference>
<feature type="coiled-coil region" evidence="2">
    <location>
        <begin position="178"/>
        <end position="209"/>
    </location>
</feature>
<proteinExistence type="predicted"/>
<protein>
    <submittedName>
        <fullName evidence="4">Uncharacterized protein</fullName>
    </submittedName>
</protein>
<dbReference type="InterPro" id="IPR043450">
    <property type="entry name" value="CCDC89-like"/>
</dbReference>
<dbReference type="EMBL" id="JAUPFM010000010">
    <property type="protein sequence ID" value="KAK2839767.1"/>
    <property type="molecule type" value="Genomic_DNA"/>
</dbReference>
<dbReference type="Proteomes" id="UP001187415">
    <property type="component" value="Unassembled WGS sequence"/>
</dbReference>
<organism evidence="4 5">
    <name type="scientific">Channa striata</name>
    <name type="common">Snakehead murrel</name>
    <name type="synonym">Ophicephalus striatus</name>
    <dbReference type="NCBI Taxonomy" id="64152"/>
    <lineage>
        <taxon>Eukaryota</taxon>
        <taxon>Metazoa</taxon>
        <taxon>Chordata</taxon>
        <taxon>Craniata</taxon>
        <taxon>Vertebrata</taxon>
        <taxon>Euteleostomi</taxon>
        <taxon>Actinopterygii</taxon>
        <taxon>Neopterygii</taxon>
        <taxon>Teleostei</taxon>
        <taxon>Neoteleostei</taxon>
        <taxon>Acanthomorphata</taxon>
        <taxon>Anabantaria</taxon>
        <taxon>Anabantiformes</taxon>
        <taxon>Channoidei</taxon>
        <taxon>Channidae</taxon>
        <taxon>Channa</taxon>
    </lineage>
</organism>
<feature type="compositionally biased region" description="Basic and acidic residues" evidence="3">
    <location>
        <begin position="1"/>
        <end position="19"/>
    </location>
</feature>
<feature type="coiled-coil region" evidence="2">
    <location>
        <begin position="125"/>
        <end position="152"/>
    </location>
</feature>
<keyword evidence="1 2" id="KW-0175">Coiled coil</keyword>
<evidence type="ECO:0000313" key="4">
    <source>
        <dbReference type="EMBL" id="KAK2839767.1"/>
    </source>
</evidence>
<name>A0AA88MMM5_CHASR</name>
<dbReference type="AlphaFoldDB" id="A0AA88MMM5"/>
<evidence type="ECO:0000256" key="2">
    <source>
        <dbReference type="SAM" id="Coils"/>
    </source>
</evidence>
<dbReference type="PANTHER" id="PTHR34768:SF2">
    <property type="entry name" value="COILED-COIL DOMAIN CONTAINING 89"/>
    <property type="match status" value="1"/>
</dbReference>